<dbReference type="EMBL" id="CP009888">
    <property type="protein sequence ID" value="AIY64573.1"/>
    <property type="molecule type" value="Genomic_DNA"/>
</dbReference>
<evidence type="ECO:0000259" key="2">
    <source>
        <dbReference type="Pfam" id="PF13439"/>
    </source>
</evidence>
<dbReference type="InterPro" id="IPR028098">
    <property type="entry name" value="Glyco_trans_4-like_N"/>
</dbReference>
<dbReference type="Pfam" id="PF13439">
    <property type="entry name" value="Glyco_transf_4"/>
    <property type="match status" value="1"/>
</dbReference>
<dbReference type="InterPro" id="IPR050194">
    <property type="entry name" value="Glycosyltransferase_grp1"/>
</dbReference>
<reference evidence="3 4" key="1">
    <citation type="submission" date="2014-11" db="EMBL/GenBank/DDBJ databases">
        <title>Complete Genome Sequence of Pseudoalteromonas sp. Strain OCN003 Isolated from Kaneohe Bay, Oahu, Hawaii.</title>
        <authorList>
            <person name="Beurmann S."/>
            <person name="Videau P."/>
            <person name="Ushijima B."/>
            <person name="Smith A.M."/>
            <person name="Aeby G.S."/>
            <person name="Callahan S.M."/>
            <person name="Belcaid M."/>
        </authorList>
    </citation>
    <scope>NUCLEOTIDE SEQUENCE [LARGE SCALE GENOMIC DNA]</scope>
    <source>
        <strain evidence="3 4">OCN003</strain>
    </source>
</reference>
<dbReference type="GO" id="GO:0016757">
    <property type="term" value="F:glycosyltransferase activity"/>
    <property type="evidence" value="ECO:0007669"/>
    <property type="project" value="InterPro"/>
</dbReference>
<feature type="domain" description="Glycosyltransferase subfamily 4-like N-terminal" evidence="2">
    <location>
        <begin position="24"/>
        <end position="191"/>
    </location>
</feature>
<dbReference type="KEGG" id="pseo:OM33_04980"/>
<dbReference type="RefSeq" id="WP_038639498.1">
    <property type="nucleotide sequence ID" value="NZ_CP009888.1"/>
</dbReference>
<dbReference type="OrthoDB" id="9775208at2"/>
<dbReference type="HOGENOM" id="CLU_009583_2_4_6"/>
<protein>
    <recommendedName>
        <fullName evidence="5">Glycosyl transferase family 1</fullName>
    </recommendedName>
</protein>
<evidence type="ECO:0008006" key="5">
    <source>
        <dbReference type="Google" id="ProtNLM"/>
    </source>
</evidence>
<dbReference type="STRING" id="1348114.OM33_04980"/>
<dbReference type="eggNOG" id="COG0438">
    <property type="taxonomic scope" value="Bacteria"/>
</dbReference>
<evidence type="ECO:0000313" key="4">
    <source>
        <dbReference type="Proteomes" id="UP000030341"/>
    </source>
</evidence>
<organism evidence="3 4">
    <name type="scientific">Pseudoalteromonas piratica</name>
    <dbReference type="NCBI Taxonomy" id="1348114"/>
    <lineage>
        <taxon>Bacteria</taxon>
        <taxon>Pseudomonadati</taxon>
        <taxon>Pseudomonadota</taxon>
        <taxon>Gammaproteobacteria</taxon>
        <taxon>Alteromonadales</taxon>
        <taxon>Pseudoalteromonadaceae</taxon>
        <taxon>Pseudoalteromonas</taxon>
    </lineage>
</organism>
<gene>
    <name evidence="3" type="ORF">OM33_04980</name>
</gene>
<evidence type="ECO:0000259" key="1">
    <source>
        <dbReference type="Pfam" id="PF00534"/>
    </source>
</evidence>
<dbReference type="InterPro" id="IPR001296">
    <property type="entry name" value="Glyco_trans_1"/>
</dbReference>
<keyword evidence="4" id="KW-1185">Reference proteome</keyword>
<proteinExistence type="predicted"/>
<name>A0A0A7EDG3_9GAMM</name>
<feature type="domain" description="Glycosyl transferase family 1" evidence="1">
    <location>
        <begin position="201"/>
        <end position="345"/>
    </location>
</feature>
<dbReference type="Pfam" id="PF00534">
    <property type="entry name" value="Glycos_transf_1"/>
    <property type="match status" value="1"/>
</dbReference>
<dbReference type="PANTHER" id="PTHR45947:SF3">
    <property type="entry name" value="SULFOQUINOVOSYL TRANSFERASE SQD2"/>
    <property type="match status" value="1"/>
</dbReference>
<dbReference type="Gene3D" id="3.40.50.2000">
    <property type="entry name" value="Glycogen Phosphorylase B"/>
    <property type="match status" value="2"/>
</dbReference>
<dbReference type="SUPFAM" id="SSF53756">
    <property type="entry name" value="UDP-Glycosyltransferase/glycogen phosphorylase"/>
    <property type="match status" value="1"/>
</dbReference>
<dbReference type="Proteomes" id="UP000030341">
    <property type="component" value="Chromosome 1"/>
</dbReference>
<dbReference type="AlphaFoldDB" id="A0A0A7EDG3"/>
<accession>A0A0A7EDG3</accession>
<dbReference type="PANTHER" id="PTHR45947">
    <property type="entry name" value="SULFOQUINOVOSYL TRANSFERASE SQD2"/>
    <property type="match status" value="1"/>
</dbReference>
<sequence length="381" mass="42686">MKHKKQHILVLPINYPSDANPIAGTFFKEQVKAIASAGYKVGVLSFNALPLKKWSQCHSKIENSKGIIIDQTCFPSLPKLISVNHKIRTYFVKKKIKRYINKNGHPDLIHVHVHSSAEAAIWAKQRFGIPYVITEHYSHFANNQLNSYQLKYAKRAFQYANERLCVSQSLGNTLTELFQLSFKCIPNILDPRFKLDNKLISSTPYLLSVGSLSKVKNHQLLLKAFSRISQERPELNLIIAGEGPLKKDLISLSHELGISKRVKFIGNKTKSELTKLMSGAIRFCLPSNYETFGVVLIESMACGTPVIATNVGGIPEIVDSSELGILCNDDVESYSMAILNSLSTSYDNSKISYTTINNYGKESFLKKIEAVYSNLIVKTEP</sequence>
<evidence type="ECO:0000313" key="3">
    <source>
        <dbReference type="EMBL" id="AIY64573.1"/>
    </source>
</evidence>